<evidence type="ECO:0000313" key="2">
    <source>
        <dbReference type="Proteomes" id="UP000317646"/>
    </source>
</evidence>
<reference evidence="1 2" key="1">
    <citation type="journal article" date="2019" name="Environ. Microbiol.">
        <title>Species interactions and distinct microbial communities in high Arctic permafrost affected cryosols are associated with the CH4 and CO2 gas fluxes.</title>
        <authorList>
            <person name="Altshuler I."/>
            <person name="Hamel J."/>
            <person name="Turney S."/>
            <person name="Magnuson E."/>
            <person name="Levesque R."/>
            <person name="Greer C."/>
            <person name="Whyte L.G."/>
        </authorList>
    </citation>
    <scope>NUCLEOTIDE SEQUENCE [LARGE SCALE GENOMIC DNA]</scope>
    <source>
        <strain evidence="1 2">S9.2P</strain>
    </source>
</reference>
<gene>
    <name evidence="1" type="ORF">EAH73_13465</name>
</gene>
<comment type="caution">
    <text evidence="1">The sequence shown here is derived from an EMBL/GenBank/DDBJ whole genome shotgun (WGS) entry which is preliminary data.</text>
</comment>
<dbReference type="AlphaFoldDB" id="A0A502GWV0"/>
<protein>
    <submittedName>
        <fullName evidence="1">Uncharacterized protein</fullName>
    </submittedName>
</protein>
<keyword evidence="2" id="KW-1185">Reference proteome</keyword>
<dbReference type="OrthoDB" id="69438at2"/>
<accession>A0A502GWV0</accession>
<dbReference type="EMBL" id="RCYZ01000005">
    <property type="protein sequence ID" value="TPG65473.1"/>
    <property type="molecule type" value="Genomic_DNA"/>
</dbReference>
<dbReference type="Proteomes" id="UP000317646">
    <property type="component" value="Unassembled WGS sequence"/>
</dbReference>
<proteinExistence type="predicted"/>
<name>A0A502GWV0_9BACT</name>
<evidence type="ECO:0000313" key="1">
    <source>
        <dbReference type="EMBL" id="TPG65473.1"/>
    </source>
</evidence>
<sequence length="180" mass="20735">MCRYAMTTYKPHYACFDCRKTFKRRLLNDVVQDEKESLAATCPDCGQLMADMGLDFKSPPKKEINAWQHLRKLYSVGIAFHSCGCSGPGYIPRDSAELRDVLLERKEEYIKNLHFWLNKPILETKVALEKDRNNNLSTYSKVYHLQGKKGGVIAQEAVDHWTDLIQDIEHKLSKVLAKQS</sequence>
<organism evidence="1 2">
    <name type="scientific">Hymenobacter nivis</name>
    <dbReference type="NCBI Taxonomy" id="1850093"/>
    <lineage>
        <taxon>Bacteria</taxon>
        <taxon>Pseudomonadati</taxon>
        <taxon>Bacteroidota</taxon>
        <taxon>Cytophagia</taxon>
        <taxon>Cytophagales</taxon>
        <taxon>Hymenobacteraceae</taxon>
        <taxon>Hymenobacter</taxon>
    </lineage>
</organism>